<dbReference type="Proteomes" id="UP000480185">
    <property type="component" value="Unassembled WGS sequence"/>
</dbReference>
<dbReference type="AlphaFoldDB" id="A0A6G1X7P6"/>
<feature type="domain" description="IrrE N-terminal-like" evidence="1">
    <location>
        <begin position="22"/>
        <end position="107"/>
    </location>
</feature>
<organism evidence="2 3">
    <name type="scientific">Salinibacillus xinjiangensis</name>
    <dbReference type="NCBI Taxonomy" id="1229268"/>
    <lineage>
        <taxon>Bacteria</taxon>
        <taxon>Bacillati</taxon>
        <taxon>Bacillota</taxon>
        <taxon>Bacilli</taxon>
        <taxon>Bacillales</taxon>
        <taxon>Bacillaceae</taxon>
        <taxon>Salinibacillus</taxon>
    </lineage>
</organism>
<gene>
    <name evidence="2" type="ORF">GH754_11670</name>
</gene>
<comment type="caution">
    <text evidence="2">The sequence shown here is derived from an EMBL/GenBank/DDBJ whole genome shotgun (WGS) entry which is preliminary data.</text>
</comment>
<protein>
    <submittedName>
        <fullName evidence="2">ImmA/IrrE family metallo-endopeptidase</fullName>
    </submittedName>
</protein>
<accession>A0A6G1X7P6</accession>
<proteinExistence type="predicted"/>
<keyword evidence="3" id="KW-1185">Reference proteome</keyword>
<evidence type="ECO:0000313" key="2">
    <source>
        <dbReference type="EMBL" id="MRG86967.1"/>
    </source>
</evidence>
<dbReference type="RefSeq" id="WP_153728865.1">
    <property type="nucleotide sequence ID" value="NZ_WJNH01000007.1"/>
</dbReference>
<dbReference type="EMBL" id="WJNH01000007">
    <property type="protein sequence ID" value="MRG86967.1"/>
    <property type="molecule type" value="Genomic_DNA"/>
</dbReference>
<evidence type="ECO:0000259" key="1">
    <source>
        <dbReference type="Pfam" id="PF06114"/>
    </source>
</evidence>
<dbReference type="OrthoDB" id="2417909at2"/>
<name>A0A6G1X7P6_9BACI</name>
<dbReference type="Pfam" id="PF06114">
    <property type="entry name" value="Peptidase_M78"/>
    <property type="match status" value="1"/>
</dbReference>
<reference evidence="2 3" key="1">
    <citation type="submission" date="2019-11" db="EMBL/GenBank/DDBJ databases">
        <authorList>
            <person name="Li J."/>
        </authorList>
    </citation>
    <scope>NUCLEOTIDE SEQUENCE [LARGE SCALE GENOMIC DNA]</scope>
    <source>
        <strain evidence="2 3">J4</strain>
    </source>
</reference>
<dbReference type="InterPro" id="IPR010359">
    <property type="entry name" value="IrrE_HExxH"/>
</dbReference>
<evidence type="ECO:0000313" key="3">
    <source>
        <dbReference type="Proteomes" id="UP000480185"/>
    </source>
</evidence>
<sequence>MEEIARKLNINIYYGDSSFRFGNNIVLKKSSKQKEWQDFGHELCHVLWHEGNQLNMPLPFRDLQEWQSINFAHHFCAPTFMLLELKDVNVYNIMETFNVDYCFAKKRMGMFVQRIFNGGVVI</sequence>